<organism evidence="2 3">
    <name type="scientific">Aliidiomarina shirensis</name>
    <dbReference type="NCBI Taxonomy" id="1048642"/>
    <lineage>
        <taxon>Bacteria</taxon>
        <taxon>Pseudomonadati</taxon>
        <taxon>Pseudomonadota</taxon>
        <taxon>Gammaproteobacteria</taxon>
        <taxon>Alteromonadales</taxon>
        <taxon>Idiomarinaceae</taxon>
        <taxon>Aliidiomarina</taxon>
    </lineage>
</organism>
<reference evidence="3" key="1">
    <citation type="journal article" date="2018" name="Front. Microbiol.">
        <title>Genome-Based Analysis Reveals the Taxonomy and Diversity of the Family Idiomarinaceae.</title>
        <authorList>
            <person name="Liu Y."/>
            <person name="Lai Q."/>
            <person name="Shao Z."/>
        </authorList>
    </citation>
    <scope>NUCLEOTIDE SEQUENCE [LARGE SCALE GENOMIC DNA]</scope>
    <source>
        <strain evidence="3">AIS</strain>
    </source>
</reference>
<proteinExistence type="predicted"/>
<evidence type="ECO:0000259" key="1">
    <source>
        <dbReference type="PROSITE" id="PS51186"/>
    </source>
</evidence>
<dbReference type="Gene3D" id="3.40.630.30">
    <property type="match status" value="1"/>
</dbReference>
<feature type="domain" description="N-acetyltransferase" evidence="1">
    <location>
        <begin position="12"/>
        <end position="167"/>
    </location>
</feature>
<gene>
    <name evidence="2" type="ORF">CWE13_02760</name>
</gene>
<dbReference type="Pfam" id="PF00583">
    <property type="entry name" value="Acetyltransf_1"/>
    <property type="match status" value="1"/>
</dbReference>
<dbReference type="EMBL" id="PIPP01000001">
    <property type="protein sequence ID" value="RUO38583.1"/>
    <property type="molecule type" value="Genomic_DNA"/>
</dbReference>
<dbReference type="InterPro" id="IPR016181">
    <property type="entry name" value="Acyl_CoA_acyltransferase"/>
</dbReference>
<dbReference type="PANTHER" id="PTHR39173">
    <property type="entry name" value="ACETYLTRANSFERASE"/>
    <property type="match status" value="1"/>
</dbReference>
<accession>A0A432WXU2</accession>
<dbReference type="SUPFAM" id="SSF55729">
    <property type="entry name" value="Acyl-CoA N-acyltransferases (Nat)"/>
    <property type="match status" value="1"/>
</dbReference>
<comment type="caution">
    <text evidence="2">The sequence shown here is derived from an EMBL/GenBank/DDBJ whole genome shotgun (WGS) entry which is preliminary data.</text>
</comment>
<dbReference type="GO" id="GO:0016747">
    <property type="term" value="F:acyltransferase activity, transferring groups other than amino-acyl groups"/>
    <property type="evidence" value="ECO:0007669"/>
    <property type="project" value="InterPro"/>
</dbReference>
<dbReference type="PROSITE" id="PS51186">
    <property type="entry name" value="GNAT"/>
    <property type="match status" value="1"/>
</dbReference>
<dbReference type="AlphaFoldDB" id="A0A432WXU2"/>
<keyword evidence="2" id="KW-0808">Transferase</keyword>
<dbReference type="Proteomes" id="UP000286934">
    <property type="component" value="Unassembled WGS sequence"/>
</dbReference>
<name>A0A432WXU2_9GAMM</name>
<dbReference type="OrthoDB" id="9797989at2"/>
<evidence type="ECO:0000313" key="3">
    <source>
        <dbReference type="Proteomes" id="UP000286934"/>
    </source>
</evidence>
<sequence length="167" mass="18684">MHLIIPNAKYEASYREYIEELGVEERYPFPLDFDHSNFSILLTKLDNFRMGVDLPAGFVPSTTYWLVDGGEIVGVSNLRHFLNDRIRYAGGHIGLGIKPSKRGKGLGNLLLKLTIAKAVELGIHPIHIHCHKENIASARMIMSNGGKLESEIEEAGEVVQRYLVNTV</sequence>
<dbReference type="InterPro" id="IPR000182">
    <property type="entry name" value="GNAT_dom"/>
</dbReference>
<protein>
    <submittedName>
        <fullName evidence="2">GNAT family N-acetyltransferase</fullName>
    </submittedName>
</protein>
<evidence type="ECO:0000313" key="2">
    <source>
        <dbReference type="EMBL" id="RUO38583.1"/>
    </source>
</evidence>
<dbReference type="PANTHER" id="PTHR39173:SF1">
    <property type="entry name" value="ACETYLTRANSFERASE"/>
    <property type="match status" value="1"/>
</dbReference>
<keyword evidence="3" id="KW-1185">Reference proteome</keyword>
<dbReference type="RefSeq" id="WP_126805800.1">
    <property type="nucleotide sequence ID" value="NZ_PIPP01000001.1"/>
</dbReference>